<evidence type="ECO:0000313" key="1">
    <source>
        <dbReference type="EMBL" id="CCG80604.1"/>
    </source>
</evidence>
<comment type="caution">
    <text evidence="1">The sequence shown here is derived from an EMBL/GenBank/DDBJ whole genome shotgun (WGS) entry which is preliminary data.</text>
</comment>
<dbReference type="AlphaFoldDB" id="R4X6C6"/>
<dbReference type="VEuPathDB" id="FungiDB:TAPDE_000127"/>
<reference evidence="1 2" key="1">
    <citation type="journal article" date="2013" name="MBio">
        <title>Genome sequencing of the plant pathogen Taphrina deformans, the causal agent of peach leaf curl.</title>
        <authorList>
            <person name="Cisse O.H."/>
            <person name="Almeida J.M.G.C.F."/>
            <person name="Fonseca A."/>
            <person name="Kumar A.A."/>
            <person name="Salojaervi J."/>
            <person name="Overmyer K."/>
            <person name="Hauser P.M."/>
            <person name="Pagni M."/>
        </authorList>
    </citation>
    <scope>NUCLEOTIDE SEQUENCE [LARGE SCALE GENOMIC DNA]</scope>
    <source>
        <strain evidence="2">PYCC 5710 / ATCC 11124 / CBS 356.35 / IMI 108563 / JCM 9778 / NBRC 8474</strain>
    </source>
</reference>
<dbReference type="EMBL" id="CAHR02000003">
    <property type="protein sequence ID" value="CCG80604.1"/>
    <property type="molecule type" value="Genomic_DNA"/>
</dbReference>
<name>R4X6C6_TAPDE</name>
<keyword evidence="2" id="KW-1185">Reference proteome</keyword>
<proteinExistence type="predicted"/>
<protein>
    <submittedName>
        <fullName evidence="1">Uncharacterized protein</fullName>
    </submittedName>
</protein>
<accession>R4X6C6</accession>
<dbReference type="Proteomes" id="UP000013776">
    <property type="component" value="Unassembled WGS sequence"/>
</dbReference>
<gene>
    <name evidence="1" type="ORF">TAPDE_000127</name>
</gene>
<sequence>MPKREEQLTRAMVGRIAVQKRLTDEEIIELERKEQGTGEVVKERYVSKVQQKKDRIAAREAELLQQLKDEEAASTTSCTT</sequence>
<evidence type="ECO:0000313" key="2">
    <source>
        <dbReference type="Proteomes" id="UP000013776"/>
    </source>
</evidence>
<organism evidence="1 2">
    <name type="scientific">Taphrina deformans (strain PYCC 5710 / ATCC 11124 / CBS 356.35 / IMI 108563 / JCM 9778 / NBRC 8474)</name>
    <name type="common">Peach leaf curl fungus</name>
    <name type="synonym">Lalaria deformans</name>
    <dbReference type="NCBI Taxonomy" id="1097556"/>
    <lineage>
        <taxon>Eukaryota</taxon>
        <taxon>Fungi</taxon>
        <taxon>Dikarya</taxon>
        <taxon>Ascomycota</taxon>
        <taxon>Taphrinomycotina</taxon>
        <taxon>Taphrinomycetes</taxon>
        <taxon>Taphrinales</taxon>
        <taxon>Taphrinaceae</taxon>
        <taxon>Taphrina</taxon>
    </lineage>
</organism>